<dbReference type="Pfam" id="PF26640">
    <property type="entry name" value="DUF8212"/>
    <property type="match status" value="1"/>
</dbReference>
<protein>
    <submittedName>
        <fullName evidence="3">Uncharacterized protein</fullName>
    </submittedName>
</protein>
<evidence type="ECO:0000313" key="4">
    <source>
        <dbReference type="Proteomes" id="UP000799428"/>
    </source>
</evidence>
<dbReference type="PANTHER" id="PTHR10622">
    <property type="entry name" value="HET DOMAIN-CONTAINING PROTEIN"/>
    <property type="match status" value="1"/>
</dbReference>
<proteinExistence type="predicted"/>
<dbReference type="InterPro" id="IPR058525">
    <property type="entry name" value="DUF8212"/>
</dbReference>
<dbReference type="PANTHER" id="PTHR10622:SF10">
    <property type="entry name" value="HET DOMAIN-CONTAINING PROTEIN"/>
    <property type="match status" value="1"/>
</dbReference>
<evidence type="ECO:0000313" key="3">
    <source>
        <dbReference type="EMBL" id="KAF2704021.1"/>
    </source>
</evidence>
<dbReference type="EMBL" id="MU005784">
    <property type="protein sequence ID" value="KAF2704021.1"/>
    <property type="molecule type" value="Genomic_DNA"/>
</dbReference>
<feature type="domain" description="DUF8212" evidence="2">
    <location>
        <begin position="245"/>
        <end position="266"/>
    </location>
</feature>
<accession>A0A6G1JUX5</accession>
<dbReference type="OrthoDB" id="20872at2759"/>
<feature type="domain" description="Heterokaryon incompatibility" evidence="1">
    <location>
        <begin position="31"/>
        <end position="129"/>
    </location>
</feature>
<sequence length="266" mass="30036">MRLLHIEGDAWGAVPLKISLCDTVGNDTPPYMILSHRWRDEEVTFSDMTDIDTSKLRLKKGYQKVEASCRIALQQGLHYAWVDTCCIDKSSSAELSEAINSMYNWYAESTMCSAYLDDVDDDAGQWWASAGSEWFTRGNSPRSNGWTLQELIAPTYLRFYSRGWMNLGTRAELAQASGVANGITLASGVARDVLLDPSILDTFTIAEKMSWASSRRTTRGEDQAYLLMGLFGVNMPPLYGEGQRRAFRRLQVEIMQMSHDHTLFAW</sequence>
<keyword evidence="4" id="KW-1185">Reference proteome</keyword>
<name>A0A6G1JUX5_9PLEO</name>
<evidence type="ECO:0000259" key="1">
    <source>
        <dbReference type="Pfam" id="PF06985"/>
    </source>
</evidence>
<dbReference type="Pfam" id="PF06985">
    <property type="entry name" value="HET"/>
    <property type="match status" value="1"/>
</dbReference>
<dbReference type="InterPro" id="IPR010730">
    <property type="entry name" value="HET"/>
</dbReference>
<dbReference type="Proteomes" id="UP000799428">
    <property type="component" value="Unassembled WGS sequence"/>
</dbReference>
<evidence type="ECO:0000259" key="2">
    <source>
        <dbReference type="Pfam" id="PF26640"/>
    </source>
</evidence>
<dbReference type="AlphaFoldDB" id="A0A6G1JUX5"/>
<gene>
    <name evidence="3" type="ORF">K504DRAFT_364982</name>
</gene>
<organism evidence="3 4">
    <name type="scientific">Pleomassaria siparia CBS 279.74</name>
    <dbReference type="NCBI Taxonomy" id="1314801"/>
    <lineage>
        <taxon>Eukaryota</taxon>
        <taxon>Fungi</taxon>
        <taxon>Dikarya</taxon>
        <taxon>Ascomycota</taxon>
        <taxon>Pezizomycotina</taxon>
        <taxon>Dothideomycetes</taxon>
        <taxon>Pleosporomycetidae</taxon>
        <taxon>Pleosporales</taxon>
        <taxon>Pleomassariaceae</taxon>
        <taxon>Pleomassaria</taxon>
    </lineage>
</organism>
<reference evidence="3" key="1">
    <citation type="journal article" date="2020" name="Stud. Mycol.">
        <title>101 Dothideomycetes genomes: a test case for predicting lifestyles and emergence of pathogens.</title>
        <authorList>
            <person name="Haridas S."/>
            <person name="Albert R."/>
            <person name="Binder M."/>
            <person name="Bloem J."/>
            <person name="Labutti K."/>
            <person name="Salamov A."/>
            <person name="Andreopoulos B."/>
            <person name="Baker S."/>
            <person name="Barry K."/>
            <person name="Bills G."/>
            <person name="Bluhm B."/>
            <person name="Cannon C."/>
            <person name="Castanera R."/>
            <person name="Culley D."/>
            <person name="Daum C."/>
            <person name="Ezra D."/>
            <person name="Gonzalez J."/>
            <person name="Henrissat B."/>
            <person name="Kuo A."/>
            <person name="Liang C."/>
            <person name="Lipzen A."/>
            <person name="Lutzoni F."/>
            <person name="Magnuson J."/>
            <person name="Mondo S."/>
            <person name="Nolan M."/>
            <person name="Ohm R."/>
            <person name="Pangilinan J."/>
            <person name="Park H.-J."/>
            <person name="Ramirez L."/>
            <person name="Alfaro M."/>
            <person name="Sun H."/>
            <person name="Tritt A."/>
            <person name="Yoshinaga Y."/>
            <person name="Zwiers L.-H."/>
            <person name="Turgeon B."/>
            <person name="Goodwin S."/>
            <person name="Spatafora J."/>
            <person name="Crous P."/>
            <person name="Grigoriev I."/>
        </authorList>
    </citation>
    <scope>NUCLEOTIDE SEQUENCE</scope>
    <source>
        <strain evidence="3">CBS 279.74</strain>
    </source>
</reference>
<feature type="non-terminal residue" evidence="3">
    <location>
        <position position="266"/>
    </location>
</feature>